<dbReference type="Proteomes" id="UP000664654">
    <property type="component" value="Unassembled WGS sequence"/>
</dbReference>
<dbReference type="EMBL" id="JAFKCV010000014">
    <property type="protein sequence ID" value="MBN7827188.1"/>
    <property type="molecule type" value="Genomic_DNA"/>
</dbReference>
<accession>A0A939IP89</accession>
<feature type="signal peptide" evidence="1">
    <location>
        <begin position="1"/>
        <end position="31"/>
    </location>
</feature>
<dbReference type="Gene3D" id="3.40.190.10">
    <property type="entry name" value="Periplasmic binding protein-like II"/>
    <property type="match status" value="2"/>
</dbReference>
<dbReference type="SUPFAM" id="SSF53850">
    <property type="entry name" value="Periplasmic binding protein-like II"/>
    <property type="match status" value="1"/>
</dbReference>
<sequence>MTTVSHYHYCVRCLAALVVLILQIACTPAEPRVYAVYSYHSDPPFTLPGEPTDLSRAWVERFNHWQEDIQLELVHIERADLNALVESGEPYLILWANPLWFSFRDPDVQASHRIFWDADIIVSLRSRPVRYTEPADLTGLHIGARQGHFYRDINKLAEQKLLNREDADRDYANYQKLLGGELDAYIMVRSSLLYWKEHGVDTSELFVAQTPHDTYSRHILLSQGRAELMPLLNAFIDHNADDPKWLAQLEYWGVTRLLDPFELELDELMELDADKQ</sequence>
<name>A0A939IP89_9ALTE</name>
<keyword evidence="3" id="KW-1185">Reference proteome</keyword>
<evidence type="ECO:0000256" key="1">
    <source>
        <dbReference type="SAM" id="SignalP"/>
    </source>
</evidence>
<dbReference type="RefSeq" id="WP_206575300.1">
    <property type="nucleotide sequence ID" value="NZ_JAFKCV010000014.1"/>
</dbReference>
<protein>
    <submittedName>
        <fullName evidence="2">Transporter substrate-binding domain-containing protein</fullName>
    </submittedName>
</protein>
<reference evidence="2" key="1">
    <citation type="submission" date="2021-03" db="EMBL/GenBank/DDBJ databases">
        <title>novel species isolated from a fishpond in China.</title>
        <authorList>
            <person name="Lu H."/>
            <person name="Cai Z."/>
        </authorList>
    </citation>
    <scope>NUCLEOTIDE SEQUENCE</scope>
    <source>
        <strain evidence="2">JCM 30855</strain>
    </source>
</reference>
<feature type="chain" id="PRO_5037275590" evidence="1">
    <location>
        <begin position="32"/>
        <end position="276"/>
    </location>
</feature>
<gene>
    <name evidence="2" type="ORF">J0A66_18295</name>
</gene>
<keyword evidence="1" id="KW-0732">Signal</keyword>
<evidence type="ECO:0000313" key="3">
    <source>
        <dbReference type="Proteomes" id="UP000664654"/>
    </source>
</evidence>
<organism evidence="2 3">
    <name type="scientific">Bowmanella dokdonensis</name>
    <dbReference type="NCBI Taxonomy" id="751969"/>
    <lineage>
        <taxon>Bacteria</taxon>
        <taxon>Pseudomonadati</taxon>
        <taxon>Pseudomonadota</taxon>
        <taxon>Gammaproteobacteria</taxon>
        <taxon>Alteromonadales</taxon>
        <taxon>Alteromonadaceae</taxon>
        <taxon>Bowmanella</taxon>
    </lineage>
</organism>
<comment type="caution">
    <text evidence="2">The sequence shown here is derived from an EMBL/GenBank/DDBJ whole genome shotgun (WGS) entry which is preliminary data.</text>
</comment>
<dbReference type="AlphaFoldDB" id="A0A939IP89"/>
<evidence type="ECO:0000313" key="2">
    <source>
        <dbReference type="EMBL" id="MBN7827188.1"/>
    </source>
</evidence>
<proteinExistence type="predicted"/>